<name>A0A2P2P206_RHIMU</name>
<dbReference type="InterPro" id="IPR032675">
    <property type="entry name" value="LRR_dom_sf"/>
</dbReference>
<proteinExistence type="predicted"/>
<reference evidence="3" key="1">
    <citation type="submission" date="2018-02" db="EMBL/GenBank/DDBJ databases">
        <title>Rhizophora mucronata_Transcriptome.</title>
        <authorList>
            <person name="Meera S.P."/>
            <person name="Sreeshan A."/>
            <person name="Augustine A."/>
        </authorList>
    </citation>
    <scope>NUCLEOTIDE SEQUENCE</scope>
    <source>
        <tissue evidence="3">Leaf</tissue>
    </source>
</reference>
<evidence type="ECO:0000259" key="2">
    <source>
        <dbReference type="Pfam" id="PF23598"/>
    </source>
</evidence>
<dbReference type="PANTHER" id="PTHR15140:SF37">
    <property type="entry name" value="UBIQUITIN-LIKE DOMAIN-CONTAINING PROTEIN"/>
    <property type="match status" value="1"/>
</dbReference>
<dbReference type="Pfam" id="PF23598">
    <property type="entry name" value="LRR_14"/>
    <property type="match status" value="1"/>
</dbReference>
<dbReference type="Gene3D" id="3.80.10.10">
    <property type="entry name" value="Ribonuclease Inhibitor"/>
    <property type="match status" value="1"/>
</dbReference>
<keyword evidence="1" id="KW-0677">Repeat</keyword>
<dbReference type="EMBL" id="GGEC01068290">
    <property type="protein sequence ID" value="MBX48774.1"/>
    <property type="molecule type" value="Transcribed_RNA"/>
</dbReference>
<protein>
    <recommendedName>
        <fullName evidence="2">Disease resistance R13L4/SHOC-2-like LRR domain-containing protein</fullName>
    </recommendedName>
</protein>
<feature type="domain" description="Disease resistance R13L4/SHOC-2-like LRR" evidence="2">
    <location>
        <begin position="2"/>
        <end position="231"/>
    </location>
</feature>
<accession>A0A2P2P206</accession>
<dbReference type="AlphaFoldDB" id="A0A2P2P206"/>
<dbReference type="SUPFAM" id="SSF52058">
    <property type="entry name" value="L domain-like"/>
    <property type="match status" value="1"/>
</dbReference>
<sequence>MVPNVIWNMRYLRHLYMCGHKTLACLQFDTLEHLQTLSEVHVNSWKQNNSTKLVSLRKLGIRGNLSSDTRAFFKSLAALPQLQSLNLHAEDAEFPSLAQLASLHSLVKLHLSGRIPLFPMPEEFPPTLSQLTLEFSRLEQKSIDILAKLPRLETLRLKAQSYREADLTISVNGFAQLEFLEFNSLDSLQNFNVEGDAIPRLRNFRIANCKGLIMLPAGMKNVTSLHELEVEEMPKVFVDRLRGDDFHKVQHISSLTFI</sequence>
<organism evidence="3">
    <name type="scientific">Rhizophora mucronata</name>
    <name type="common">Asiatic mangrove</name>
    <dbReference type="NCBI Taxonomy" id="61149"/>
    <lineage>
        <taxon>Eukaryota</taxon>
        <taxon>Viridiplantae</taxon>
        <taxon>Streptophyta</taxon>
        <taxon>Embryophyta</taxon>
        <taxon>Tracheophyta</taxon>
        <taxon>Spermatophyta</taxon>
        <taxon>Magnoliopsida</taxon>
        <taxon>eudicotyledons</taxon>
        <taxon>Gunneridae</taxon>
        <taxon>Pentapetalae</taxon>
        <taxon>rosids</taxon>
        <taxon>fabids</taxon>
        <taxon>Malpighiales</taxon>
        <taxon>Rhizophoraceae</taxon>
        <taxon>Rhizophora</taxon>
    </lineage>
</organism>
<dbReference type="PANTHER" id="PTHR15140">
    <property type="entry name" value="TUBULIN-SPECIFIC CHAPERONE E"/>
    <property type="match status" value="1"/>
</dbReference>
<dbReference type="InterPro" id="IPR055414">
    <property type="entry name" value="LRR_R13L4/SHOC2-like"/>
</dbReference>
<evidence type="ECO:0000313" key="3">
    <source>
        <dbReference type="EMBL" id="MBX48774.1"/>
    </source>
</evidence>
<evidence type="ECO:0000256" key="1">
    <source>
        <dbReference type="ARBA" id="ARBA00022737"/>
    </source>
</evidence>